<evidence type="ECO:0000256" key="1">
    <source>
        <dbReference type="SAM" id="MobiDB-lite"/>
    </source>
</evidence>
<reference evidence="3 4" key="1">
    <citation type="submission" date="2018-10" db="EMBL/GenBank/DDBJ databases">
        <title>Complete genome sequence of Malassezia restricta CBS 7877.</title>
        <authorList>
            <person name="Morand S.C."/>
            <person name="Bertignac M."/>
            <person name="Iltis A."/>
            <person name="Kolder I."/>
            <person name="Pirovano W."/>
            <person name="Jourdain R."/>
            <person name="Clavaud C."/>
        </authorList>
    </citation>
    <scope>NUCLEOTIDE SEQUENCE [LARGE SCALE GENOMIC DNA]</scope>
    <source>
        <strain evidence="3 4">CBS 7877</strain>
    </source>
</reference>
<dbReference type="AlphaFoldDB" id="A0A3G2S319"/>
<dbReference type="Proteomes" id="UP000269793">
    <property type="component" value="Chromosome II"/>
</dbReference>
<evidence type="ECO:0000313" key="4">
    <source>
        <dbReference type="Proteomes" id="UP000269793"/>
    </source>
</evidence>
<evidence type="ECO:0000256" key="2">
    <source>
        <dbReference type="SAM" id="SignalP"/>
    </source>
</evidence>
<feature type="region of interest" description="Disordered" evidence="1">
    <location>
        <begin position="26"/>
        <end position="118"/>
    </location>
</feature>
<gene>
    <name evidence="3" type="ORF">DNF11_1400</name>
</gene>
<dbReference type="VEuPathDB" id="FungiDB:DNF11_1400"/>
<protein>
    <submittedName>
        <fullName evidence="3">Uncharacterized protein</fullName>
    </submittedName>
</protein>
<feature type="signal peptide" evidence="2">
    <location>
        <begin position="1"/>
        <end position="19"/>
    </location>
</feature>
<evidence type="ECO:0000313" key="3">
    <source>
        <dbReference type="EMBL" id="AYO42350.1"/>
    </source>
</evidence>
<name>A0A3G2S319_MALR7</name>
<feature type="compositionally biased region" description="Low complexity" evidence="1">
    <location>
        <begin position="69"/>
        <end position="79"/>
    </location>
</feature>
<accession>A0A3G2S319</accession>
<proteinExistence type="predicted"/>
<feature type="compositionally biased region" description="Basic residues" evidence="1">
    <location>
        <begin position="48"/>
        <end position="68"/>
    </location>
</feature>
<dbReference type="EMBL" id="CP033149">
    <property type="protein sequence ID" value="AYO42350.1"/>
    <property type="molecule type" value="Genomic_DNA"/>
</dbReference>
<dbReference type="OrthoDB" id="10485472at2759"/>
<keyword evidence="4" id="KW-1185">Reference proteome</keyword>
<keyword evidence="2" id="KW-0732">Signal</keyword>
<sequence length="153" mass="15640">MRIHLAAILVLVLATAVLARIPASLASSGVGGPMERSSFAKNLDHSQHHSKSHHSTSSGHHAKGRHSKVSTVTSPSTDSDAIDGAQRSSSEASSLLESASSKHPASDTPSPTSEEIKSADDAAASIELGFWGMQSGSYLIALSAVVVAGALFA</sequence>
<feature type="compositionally biased region" description="Low complexity" evidence="1">
    <location>
        <begin position="88"/>
        <end position="101"/>
    </location>
</feature>
<organism evidence="3 4">
    <name type="scientific">Malassezia restricta (strain ATCC 96810 / NBRC 103918 / CBS 7877)</name>
    <name type="common">Seborrheic dermatitis infection agent</name>
    <dbReference type="NCBI Taxonomy" id="425264"/>
    <lineage>
        <taxon>Eukaryota</taxon>
        <taxon>Fungi</taxon>
        <taxon>Dikarya</taxon>
        <taxon>Basidiomycota</taxon>
        <taxon>Ustilaginomycotina</taxon>
        <taxon>Malasseziomycetes</taxon>
        <taxon>Malasseziales</taxon>
        <taxon>Malasseziaceae</taxon>
        <taxon>Malassezia</taxon>
    </lineage>
</organism>
<feature type="chain" id="PRO_5018038468" evidence="2">
    <location>
        <begin position="20"/>
        <end position="153"/>
    </location>
</feature>